<feature type="domain" description="Type I restriction modification DNA specificity" evidence="4">
    <location>
        <begin position="76"/>
        <end position="197"/>
    </location>
</feature>
<reference evidence="6" key="1">
    <citation type="submission" date="2016-05" db="EMBL/GenBank/DDBJ databases">
        <authorList>
            <person name="Behera P."/>
            <person name="Vaishampayan P."/>
            <person name="Singh N."/>
            <person name="Raina V."/>
            <person name="Suar M."/>
            <person name="Pattnaik A."/>
            <person name="Rastogi G."/>
        </authorList>
    </citation>
    <scope>NUCLEOTIDE SEQUENCE [LARGE SCALE GENOMIC DNA]</scope>
    <source>
        <strain evidence="6">MP23</strain>
    </source>
</reference>
<evidence type="ECO:0000313" key="6">
    <source>
        <dbReference type="Proteomes" id="UP000078225"/>
    </source>
</evidence>
<keyword evidence="3" id="KW-0238">DNA-binding</keyword>
<dbReference type="GO" id="GO:0009307">
    <property type="term" value="P:DNA restriction-modification system"/>
    <property type="evidence" value="ECO:0007669"/>
    <property type="project" value="UniProtKB-KW"/>
</dbReference>
<dbReference type="AlphaFoldDB" id="A0A1B7L5J5"/>
<dbReference type="Gene3D" id="3.90.220.20">
    <property type="entry name" value="DNA methylase specificity domains"/>
    <property type="match status" value="2"/>
</dbReference>
<evidence type="ECO:0000256" key="2">
    <source>
        <dbReference type="ARBA" id="ARBA00022747"/>
    </source>
</evidence>
<gene>
    <name evidence="5" type="ORF">A9B99_20515</name>
</gene>
<keyword evidence="5" id="KW-0540">Nuclease</keyword>
<evidence type="ECO:0000256" key="3">
    <source>
        <dbReference type="ARBA" id="ARBA00023125"/>
    </source>
</evidence>
<keyword evidence="2" id="KW-0680">Restriction system</keyword>
<dbReference type="InterPro" id="IPR044946">
    <property type="entry name" value="Restrct_endonuc_typeI_TRD_sf"/>
</dbReference>
<dbReference type="SUPFAM" id="SSF116734">
    <property type="entry name" value="DNA methylase specificity domain"/>
    <property type="match status" value="2"/>
</dbReference>
<organism evidence="5 6">
    <name type="scientific">Mangrovibacter phragmitis</name>
    <dbReference type="NCBI Taxonomy" id="1691903"/>
    <lineage>
        <taxon>Bacteria</taxon>
        <taxon>Pseudomonadati</taxon>
        <taxon>Pseudomonadota</taxon>
        <taxon>Gammaproteobacteria</taxon>
        <taxon>Enterobacterales</taxon>
        <taxon>Enterobacteriaceae</taxon>
        <taxon>Mangrovibacter</taxon>
    </lineage>
</organism>
<accession>A0A1B7L5J5</accession>
<keyword evidence="5" id="KW-0378">Hydrolase</keyword>
<keyword evidence="5" id="KW-0255">Endonuclease</keyword>
<dbReference type="GO" id="GO:0004519">
    <property type="term" value="F:endonuclease activity"/>
    <property type="evidence" value="ECO:0007669"/>
    <property type="project" value="UniProtKB-KW"/>
</dbReference>
<dbReference type="PANTHER" id="PTHR30408:SF12">
    <property type="entry name" value="TYPE I RESTRICTION ENZYME MJAVIII SPECIFICITY SUBUNIT"/>
    <property type="match status" value="1"/>
</dbReference>
<dbReference type="GO" id="GO:0003677">
    <property type="term" value="F:DNA binding"/>
    <property type="evidence" value="ECO:0007669"/>
    <property type="project" value="UniProtKB-KW"/>
</dbReference>
<protein>
    <submittedName>
        <fullName evidence="5">Restriction endonuclease</fullName>
    </submittedName>
</protein>
<comment type="caution">
    <text evidence="5">The sequence shown here is derived from an EMBL/GenBank/DDBJ whole genome shotgun (WGS) entry which is preliminary data.</text>
</comment>
<dbReference type="Pfam" id="PF01420">
    <property type="entry name" value="Methylase_S"/>
    <property type="match status" value="1"/>
</dbReference>
<dbReference type="RefSeq" id="WP_064596543.1">
    <property type="nucleotide sequence ID" value="NZ_LYRP01000006.1"/>
</dbReference>
<dbReference type="Gene3D" id="1.10.287.1120">
    <property type="entry name" value="Bipartite methylase S protein"/>
    <property type="match status" value="1"/>
</dbReference>
<comment type="similarity">
    <text evidence="1">Belongs to the type-I restriction system S methylase family.</text>
</comment>
<dbReference type="EMBL" id="LYRP01000006">
    <property type="protein sequence ID" value="OAT77593.1"/>
    <property type="molecule type" value="Genomic_DNA"/>
</dbReference>
<dbReference type="STRING" id="1691903.A9B99_20515"/>
<dbReference type="InterPro" id="IPR000055">
    <property type="entry name" value="Restrct_endonuc_typeI_TRD"/>
</dbReference>
<sequence length="413" mass="46359">MNKQKKGLVPELRFPEFEKEPNWPCVRLNAVAKRSTSKNKGEKITRVLTNSAVDGVVDQRDYFDKDIAVKGNLESYYIVDKGDYVYNPRISSTAPVGPISKNKVGKGVMSPLYTVFRFNSKNNDFFEQFFKSSKWYAYLQTVSNSGARHDRMSITGSDFMAMPVPNPCELEQQKIADCLASIDKLITLHTQKLEALKDHKKGLMQQLFPAEGEVSPKLRFPEFRGQDKWRETPLSSKVELISGLHLPPDGYAEVGEVPYFTGPSDYTNNIDSVSKWTTRSANIGRRGDTVITVKGSGVGELLRLELNEVALGRQLMAIRSTSTHEGFVFHFLATKRQLLIALASGNLIPGLSRGDILSLGILVPESYREQQMVSNSLSSIDEMIAFQEREVDSLKQHKKGLIQKLFPVVDEVM</sequence>
<evidence type="ECO:0000313" key="5">
    <source>
        <dbReference type="EMBL" id="OAT77593.1"/>
    </source>
</evidence>
<name>A0A1B7L5J5_9ENTR</name>
<dbReference type="InterPro" id="IPR052021">
    <property type="entry name" value="Type-I_RS_S_subunit"/>
</dbReference>
<dbReference type="PANTHER" id="PTHR30408">
    <property type="entry name" value="TYPE-1 RESTRICTION ENZYME ECOKI SPECIFICITY PROTEIN"/>
    <property type="match status" value="1"/>
</dbReference>
<proteinExistence type="inferred from homology"/>
<dbReference type="OrthoDB" id="9798929at2"/>
<evidence type="ECO:0000259" key="4">
    <source>
        <dbReference type="Pfam" id="PF01420"/>
    </source>
</evidence>
<keyword evidence="6" id="KW-1185">Reference proteome</keyword>
<evidence type="ECO:0000256" key="1">
    <source>
        <dbReference type="ARBA" id="ARBA00010923"/>
    </source>
</evidence>
<dbReference type="Proteomes" id="UP000078225">
    <property type="component" value="Unassembled WGS sequence"/>
</dbReference>